<evidence type="ECO:0000256" key="3">
    <source>
        <dbReference type="ARBA" id="ARBA00005348"/>
    </source>
</evidence>
<evidence type="ECO:0000256" key="4">
    <source>
        <dbReference type="ARBA" id="ARBA00022490"/>
    </source>
</evidence>
<dbReference type="InterPro" id="IPR011990">
    <property type="entry name" value="TPR-like_helical_dom_sf"/>
</dbReference>
<dbReference type="PANTHER" id="PTHR10130:SF0">
    <property type="entry name" value="GH08708P"/>
    <property type="match status" value="1"/>
</dbReference>
<dbReference type="PANTHER" id="PTHR10130">
    <property type="entry name" value="PEROXISOMAL TARGETING SIGNAL 1 RECEPTOR PEX5"/>
    <property type="match status" value="1"/>
</dbReference>
<gene>
    <name evidence="9" type="primary">PEX5_2</name>
    <name evidence="9" type="ORF">CASFOL_014045</name>
</gene>
<evidence type="ECO:0000256" key="6">
    <source>
        <dbReference type="ARBA" id="ARBA00022803"/>
    </source>
</evidence>
<dbReference type="PROSITE" id="PS51257">
    <property type="entry name" value="PROKAR_LIPOPROTEIN"/>
    <property type="match status" value="1"/>
</dbReference>
<comment type="caution">
    <text evidence="9">The sequence shown here is derived from an EMBL/GenBank/DDBJ whole genome shotgun (WGS) entry which is preliminary data.</text>
</comment>
<dbReference type="SMART" id="SM00028">
    <property type="entry name" value="TPR"/>
    <property type="match status" value="3"/>
</dbReference>
<organism evidence="9 10">
    <name type="scientific">Castilleja foliolosa</name>
    <dbReference type="NCBI Taxonomy" id="1961234"/>
    <lineage>
        <taxon>Eukaryota</taxon>
        <taxon>Viridiplantae</taxon>
        <taxon>Streptophyta</taxon>
        <taxon>Embryophyta</taxon>
        <taxon>Tracheophyta</taxon>
        <taxon>Spermatophyta</taxon>
        <taxon>Magnoliopsida</taxon>
        <taxon>eudicotyledons</taxon>
        <taxon>Gunneridae</taxon>
        <taxon>Pentapetalae</taxon>
        <taxon>asterids</taxon>
        <taxon>lamiids</taxon>
        <taxon>Lamiales</taxon>
        <taxon>Orobanchaceae</taxon>
        <taxon>Pedicularideae</taxon>
        <taxon>Castillejinae</taxon>
        <taxon>Castilleja</taxon>
    </lineage>
</organism>
<keyword evidence="7" id="KW-0576">Peroxisome</keyword>
<dbReference type="Pfam" id="PF00515">
    <property type="entry name" value="TPR_1"/>
    <property type="match status" value="2"/>
</dbReference>
<dbReference type="SUPFAM" id="SSF48452">
    <property type="entry name" value="TPR-like"/>
    <property type="match status" value="1"/>
</dbReference>
<evidence type="ECO:0000313" key="9">
    <source>
        <dbReference type="EMBL" id="KAL3643230.1"/>
    </source>
</evidence>
<dbReference type="InterPro" id="IPR024111">
    <property type="entry name" value="PEX5/PEX5L"/>
</dbReference>
<keyword evidence="5" id="KW-0677">Repeat</keyword>
<feature type="repeat" description="TPR" evidence="8">
    <location>
        <begin position="203"/>
        <end position="236"/>
    </location>
</feature>
<comment type="similarity">
    <text evidence="3">Belongs to the peroxisomal targeting signal receptor family.</text>
</comment>
<feature type="repeat" description="TPR" evidence="8">
    <location>
        <begin position="169"/>
        <end position="202"/>
    </location>
</feature>
<dbReference type="InterPro" id="IPR019734">
    <property type="entry name" value="TPR_rpt"/>
</dbReference>
<dbReference type="Proteomes" id="UP001632038">
    <property type="component" value="Unassembled WGS sequence"/>
</dbReference>
<evidence type="ECO:0000256" key="1">
    <source>
        <dbReference type="ARBA" id="ARBA00004275"/>
    </source>
</evidence>
<proteinExistence type="inferred from homology"/>
<reference evidence="10" key="1">
    <citation type="journal article" date="2024" name="IScience">
        <title>Strigolactones Initiate the Formation of Haustorium-like Structures in Castilleja.</title>
        <authorList>
            <person name="Buerger M."/>
            <person name="Peterson D."/>
            <person name="Chory J."/>
        </authorList>
    </citation>
    <scope>NUCLEOTIDE SEQUENCE [LARGE SCALE GENOMIC DNA]</scope>
</reference>
<name>A0ABD3DLQ9_9LAMI</name>
<feature type="repeat" description="TPR" evidence="8">
    <location>
        <begin position="135"/>
        <end position="168"/>
    </location>
</feature>
<keyword evidence="10" id="KW-1185">Reference proteome</keyword>
<evidence type="ECO:0000256" key="7">
    <source>
        <dbReference type="ARBA" id="ARBA00023140"/>
    </source>
</evidence>
<comment type="subcellular location">
    <subcellularLocation>
        <location evidence="2">Cytoplasm</location>
    </subcellularLocation>
    <subcellularLocation>
        <location evidence="1">Peroxisome</location>
    </subcellularLocation>
</comment>
<keyword evidence="6 8" id="KW-0802">TPR repeat</keyword>
<evidence type="ECO:0000313" key="10">
    <source>
        <dbReference type="Proteomes" id="UP001632038"/>
    </source>
</evidence>
<sequence>MGRDTNCPPLVVAACGGATSSSSNGKRDGNSFWNMPLWGGEDVAMCGRLSISPRLHPKVPREKTVGGGGFGLRLCCIRFNFQELEQASALKYLYSWLRQHPKYGAIASPDQPENLYYADVSRLFSDAAKLSPDDADVHIVLGVLYNLSREYDKAIESFQTALKLKPRDYSLWNKLGATQANSVQSSDAILAYQQALDLKPNYVRAWANMGISYANQGMYEDSIRYYVRALAMNPKADNAWQYLRISLSCASRNDMLEACDSRNLDILQKEFPL</sequence>
<evidence type="ECO:0000256" key="5">
    <source>
        <dbReference type="ARBA" id="ARBA00022737"/>
    </source>
</evidence>
<evidence type="ECO:0000256" key="8">
    <source>
        <dbReference type="PROSITE-ProRule" id="PRU00339"/>
    </source>
</evidence>
<dbReference type="Gene3D" id="1.25.40.10">
    <property type="entry name" value="Tetratricopeptide repeat domain"/>
    <property type="match status" value="1"/>
</dbReference>
<dbReference type="PROSITE" id="PS50293">
    <property type="entry name" value="TPR_REGION"/>
    <property type="match status" value="2"/>
</dbReference>
<dbReference type="AlphaFoldDB" id="A0ABD3DLQ9"/>
<dbReference type="PROSITE" id="PS50005">
    <property type="entry name" value="TPR"/>
    <property type="match status" value="3"/>
</dbReference>
<keyword evidence="4" id="KW-0963">Cytoplasm</keyword>
<evidence type="ECO:0000256" key="2">
    <source>
        <dbReference type="ARBA" id="ARBA00004496"/>
    </source>
</evidence>
<dbReference type="EMBL" id="JAVIJP010000016">
    <property type="protein sequence ID" value="KAL3643230.1"/>
    <property type="molecule type" value="Genomic_DNA"/>
</dbReference>
<accession>A0ABD3DLQ9</accession>
<keyword evidence="9" id="KW-0675">Receptor</keyword>
<dbReference type="GO" id="GO:0005777">
    <property type="term" value="C:peroxisome"/>
    <property type="evidence" value="ECO:0007669"/>
    <property type="project" value="UniProtKB-SubCell"/>
</dbReference>
<protein>
    <submittedName>
        <fullName evidence="9">Peroxisomal membrane signal receptor PTS1</fullName>
    </submittedName>
</protein>